<keyword evidence="4 7" id="KW-0812">Transmembrane</keyword>
<evidence type="ECO:0000259" key="10">
    <source>
        <dbReference type="Pfam" id="PF14703"/>
    </source>
</evidence>
<dbReference type="Pfam" id="PF14703">
    <property type="entry name" value="PHM7_cyt"/>
    <property type="match status" value="1"/>
</dbReference>
<comment type="similarity">
    <text evidence="2">Belongs to the CSC1 (TC 1.A.17) family.</text>
</comment>
<gene>
    <name evidence="11" type="ORF">EG68_00483</name>
</gene>
<evidence type="ECO:0000256" key="3">
    <source>
        <dbReference type="ARBA" id="ARBA00022448"/>
    </source>
</evidence>
<keyword evidence="5 7" id="KW-1133">Transmembrane helix</keyword>
<protein>
    <recommendedName>
        <fullName evidence="13">CSC1-like protein 2</fullName>
    </recommendedName>
</protein>
<dbReference type="Pfam" id="PF13967">
    <property type="entry name" value="RSN1_TM"/>
    <property type="match status" value="1"/>
</dbReference>
<keyword evidence="3" id="KW-0813">Transport</keyword>
<feature type="domain" description="CSC1/OSCA1-like cytosolic" evidence="10">
    <location>
        <begin position="227"/>
        <end position="448"/>
    </location>
</feature>
<evidence type="ECO:0000256" key="1">
    <source>
        <dbReference type="ARBA" id="ARBA00004141"/>
    </source>
</evidence>
<comment type="subcellular location">
    <subcellularLocation>
        <location evidence="1">Membrane</location>
        <topology evidence="1">Multi-pass membrane protein</topology>
    </subcellularLocation>
</comment>
<dbReference type="InterPro" id="IPR032880">
    <property type="entry name" value="CSC1/OSCA1-like_N"/>
</dbReference>
<feature type="transmembrane region" description="Helical" evidence="7">
    <location>
        <begin position="695"/>
        <end position="728"/>
    </location>
</feature>
<name>A0A8S9Z8T2_9TREM</name>
<evidence type="ECO:0000256" key="2">
    <source>
        <dbReference type="ARBA" id="ARBA00007779"/>
    </source>
</evidence>
<feature type="transmembrane region" description="Helical" evidence="7">
    <location>
        <begin position="499"/>
        <end position="522"/>
    </location>
</feature>
<dbReference type="InterPro" id="IPR045122">
    <property type="entry name" value="Csc1-like"/>
</dbReference>
<feature type="domain" description="CSC1/OSCA1-like 7TM region" evidence="8">
    <location>
        <begin position="459"/>
        <end position="565"/>
    </location>
</feature>
<dbReference type="PANTHER" id="PTHR13018">
    <property type="entry name" value="PROBABLE MEMBRANE PROTEIN DUF221-RELATED"/>
    <property type="match status" value="1"/>
</dbReference>
<feature type="domain" description="CSC1/OSCA1-like N-terminal transmembrane" evidence="9">
    <location>
        <begin position="40"/>
        <end position="208"/>
    </location>
</feature>
<feature type="transmembrane region" description="Helical" evidence="7">
    <location>
        <begin position="41"/>
        <end position="58"/>
    </location>
</feature>
<comment type="caution">
    <text evidence="11">The sequence shown here is derived from an EMBL/GenBank/DDBJ whole genome shotgun (WGS) entry which is preliminary data.</text>
</comment>
<keyword evidence="12" id="KW-1185">Reference proteome</keyword>
<dbReference type="GO" id="GO:0005227">
    <property type="term" value="F:calcium-activated cation channel activity"/>
    <property type="evidence" value="ECO:0007669"/>
    <property type="project" value="InterPro"/>
</dbReference>
<evidence type="ECO:0000313" key="11">
    <source>
        <dbReference type="EMBL" id="KAF7262180.1"/>
    </source>
</evidence>
<dbReference type="Pfam" id="PF02714">
    <property type="entry name" value="RSN1_7TM"/>
    <property type="match status" value="2"/>
</dbReference>
<dbReference type="Proteomes" id="UP000822476">
    <property type="component" value="Unassembled WGS sequence"/>
</dbReference>
<evidence type="ECO:0000256" key="6">
    <source>
        <dbReference type="ARBA" id="ARBA00023136"/>
    </source>
</evidence>
<feature type="transmembrane region" description="Helical" evidence="7">
    <location>
        <begin position="190"/>
        <end position="208"/>
    </location>
</feature>
<dbReference type="InterPro" id="IPR003864">
    <property type="entry name" value="CSC1/OSCA1-like_7TM"/>
</dbReference>
<reference evidence="11" key="1">
    <citation type="submission" date="2019-07" db="EMBL/GenBank/DDBJ databases">
        <title>Annotation for the trematode Paragonimus miyazaki's.</title>
        <authorList>
            <person name="Choi Y.-J."/>
        </authorList>
    </citation>
    <scope>NUCLEOTIDE SEQUENCE</scope>
    <source>
        <strain evidence="11">Japan</strain>
    </source>
</reference>
<sequence>MNSLYTFTQAKSPDEPICNRIIPYNNNTAVIPGYEGIPQNLLINFISWVLLLVLFAILRRIAWDYGRMALTKPKKNKWASLFYSEVRRSTTDSESRESVDMNFVQTDHSFFTWIRMYFTLTNTDIEKKSGIDAVHYLRFQLYLIVYTAVTMCFCLAVVLPLNIRGMLKSPDLQSFGVTTIANLPGESPMLWAHVLFGCLFFLLAFCLMQHFSRRLWKEASRTKIFSDRTLMISGISRSNCQRDLIFRHFREAYPKCEIEDIQVCSDIRRLVALDNQWEAARAALTYSQRRLETKGRRPVMIPRCCGWSFTMCYRKGHCHRCFAAPRESTSSTQLNPNDETIIRTQNTDGCCVSCLCPTPVDAIDYYSNEANHLRRCIDEEGPKAMRTKIGIAFVTFNTSESAVRVYNAYHKKCSCPWDIPKSSVSVCLRSRSWTVSFAPTPNNILWSNLAVSRTMWWFRAAVINVFVFIIVFFLTTPTYVLNLVNQLRLTEWLQIQNPIVIQFIPSVILWSVSALLPWLVYSSDRLVGHWTRSGLHVTVMAKTFTLLILMVLVLPSLGLTSIPALLQWLFPDMRWVPIGPPELDANTTTIPALSTSDTSLGTVQVNASSTTPPVTLPWIPIGPQSFQWECVFMPDNGAFFVNYVITSAFLGTALQLVRLPELINYSCRLMCVRSQAEKASVRKASQWEFDFGLYYAWTLCVFAVISTYSILCPLITPFGLIYLVFRFLVDRYNLYFAYLPSRIDSRIHWLAINFMLFAILLLQLNLFMFIAIRLGAVGSPLSITALVVLVLCTLLWLTTIVTGWIFVGSNSTRPQAIITLTDSLLANSGEVGQSGSRWTALTARLNAAQGGDNEVAATVETYHATEQLDDNASPPPDGTIREPVRSVDIIQVGVRRAVSLNTNRSHPEAPVTQPHFDWLRVSLDEDLNLTDSRSHFIAPVFLSLAERTESSSE</sequence>
<feature type="transmembrane region" description="Helical" evidence="7">
    <location>
        <begin position="783"/>
        <end position="807"/>
    </location>
</feature>
<dbReference type="AlphaFoldDB" id="A0A8S9Z8T2"/>
<evidence type="ECO:0008006" key="13">
    <source>
        <dbReference type="Google" id="ProtNLM"/>
    </source>
</evidence>
<feature type="transmembrane region" description="Helical" evidence="7">
    <location>
        <begin position="456"/>
        <end position="479"/>
    </location>
</feature>
<feature type="transmembrane region" description="Helical" evidence="7">
    <location>
        <begin position="141"/>
        <end position="163"/>
    </location>
</feature>
<evidence type="ECO:0000259" key="8">
    <source>
        <dbReference type="Pfam" id="PF02714"/>
    </source>
</evidence>
<feature type="transmembrane region" description="Helical" evidence="7">
    <location>
        <begin position="543"/>
        <end position="570"/>
    </location>
</feature>
<evidence type="ECO:0000256" key="7">
    <source>
        <dbReference type="SAM" id="Phobius"/>
    </source>
</evidence>
<organism evidence="11 12">
    <name type="scientific">Paragonimus skrjabini miyazakii</name>
    <dbReference type="NCBI Taxonomy" id="59628"/>
    <lineage>
        <taxon>Eukaryota</taxon>
        <taxon>Metazoa</taxon>
        <taxon>Spiralia</taxon>
        <taxon>Lophotrochozoa</taxon>
        <taxon>Platyhelminthes</taxon>
        <taxon>Trematoda</taxon>
        <taxon>Digenea</taxon>
        <taxon>Plagiorchiida</taxon>
        <taxon>Troglotremata</taxon>
        <taxon>Troglotrematidae</taxon>
        <taxon>Paragonimus</taxon>
    </lineage>
</organism>
<dbReference type="InterPro" id="IPR027815">
    <property type="entry name" value="CSC1/OSCA1-like_cyt"/>
</dbReference>
<evidence type="ECO:0000256" key="5">
    <source>
        <dbReference type="ARBA" id="ARBA00022989"/>
    </source>
</evidence>
<dbReference type="PANTHER" id="PTHR13018:SF5">
    <property type="entry name" value="RE44586P"/>
    <property type="match status" value="1"/>
</dbReference>
<dbReference type="OrthoDB" id="1689567at2759"/>
<feature type="domain" description="CSC1/OSCA1-like 7TM region" evidence="8">
    <location>
        <begin position="627"/>
        <end position="767"/>
    </location>
</feature>
<dbReference type="GO" id="GO:0005886">
    <property type="term" value="C:plasma membrane"/>
    <property type="evidence" value="ECO:0007669"/>
    <property type="project" value="TreeGrafter"/>
</dbReference>
<proteinExistence type="inferred from homology"/>
<keyword evidence="6 7" id="KW-0472">Membrane</keyword>
<dbReference type="EMBL" id="JTDE01000143">
    <property type="protein sequence ID" value="KAF7262180.1"/>
    <property type="molecule type" value="Genomic_DNA"/>
</dbReference>
<evidence type="ECO:0000313" key="12">
    <source>
        <dbReference type="Proteomes" id="UP000822476"/>
    </source>
</evidence>
<evidence type="ECO:0000256" key="4">
    <source>
        <dbReference type="ARBA" id="ARBA00022692"/>
    </source>
</evidence>
<feature type="transmembrane region" description="Helical" evidence="7">
    <location>
        <begin position="749"/>
        <end position="771"/>
    </location>
</feature>
<accession>A0A8S9Z8T2</accession>
<evidence type="ECO:0000259" key="9">
    <source>
        <dbReference type="Pfam" id="PF13967"/>
    </source>
</evidence>